<dbReference type="PANTHER" id="PTHR21686:SF12">
    <property type="entry name" value="DEOXYNUCLEOTIDYLTRANSFERASE TERMINAL-INTERACTING PROTEIN 2"/>
    <property type="match status" value="1"/>
</dbReference>
<feature type="compositionally biased region" description="Low complexity" evidence="3">
    <location>
        <begin position="323"/>
        <end position="333"/>
    </location>
</feature>
<accession>A0A854Q2K7</accession>
<organism evidence="5 6">
    <name type="scientific">Cryptococcus neoformans Tu259-1</name>
    <dbReference type="NCBI Taxonomy" id="1230072"/>
    <lineage>
        <taxon>Eukaryota</taxon>
        <taxon>Fungi</taxon>
        <taxon>Dikarya</taxon>
        <taxon>Basidiomycota</taxon>
        <taxon>Agaricomycotina</taxon>
        <taxon>Tremellomycetes</taxon>
        <taxon>Tremellales</taxon>
        <taxon>Cryptococcaceae</taxon>
        <taxon>Cryptococcus</taxon>
        <taxon>Cryptococcus neoformans species complex</taxon>
    </lineage>
</organism>
<feature type="compositionally biased region" description="Acidic residues" evidence="3">
    <location>
        <begin position="114"/>
        <end position="126"/>
    </location>
</feature>
<evidence type="ECO:0000259" key="4">
    <source>
        <dbReference type="Pfam" id="PF08698"/>
    </source>
</evidence>
<dbReference type="Pfam" id="PF08698">
    <property type="entry name" value="Fcf2"/>
    <property type="match status" value="1"/>
</dbReference>
<dbReference type="AlphaFoldDB" id="A0A854Q2K7"/>
<gene>
    <name evidence="5" type="ORF">C361_06778</name>
</gene>
<feature type="compositionally biased region" description="Polar residues" evidence="3">
    <location>
        <begin position="9"/>
        <end position="29"/>
    </location>
</feature>
<comment type="subcellular location">
    <subcellularLocation>
        <location evidence="1">Nucleus</location>
        <location evidence="1">Nucleolus</location>
    </subcellularLocation>
</comment>
<dbReference type="EMBL" id="AMKT01000101">
    <property type="protein sequence ID" value="OXG10744.1"/>
    <property type="molecule type" value="Genomic_DNA"/>
</dbReference>
<feature type="region of interest" description="Disordered" evidence="3">
    <location>
        <begin position="61"/>
        <end position="375"/>
    </location>
</feature>
<dbReference type="Proteomes" id="UP000199727">
    <property type="component" value="Unassembled WGS sequence"/>
</dbReference>
<dbReference type="GO" id="GO:0005730">
    <property type="term" value="C:nucleolus"/>
    <property type="evidence" value="ECO:0007669"/>
    <property type="project" value="UniProtKB-SubCell"/>
</dbReference>
<feature type="compositionally biased region" description="Basic and acidic residues" evidence="3">
    <location>
        <begin position="341"/>
        <end position="357"/>
    </location>
</feature>
<feature type="compositionally biased region" description="Acidic residues" evidence="3">
    <location>
        <begin position="136"/>
        <end position="145"/>
    </location>
</feature>
<comment type="caution">
    <text evidence="5">The sequence shown here is derived from an EMBL/GenBank/DDBJ whole genome shotgun (WGS) entry which is preliminary data.</text>
</comment>
<dbReference type="PANTHER" id="PTHR21686">
    <property type="entry name" value="DEOXYNUCLEOTIDYLTRANSFERASE TERMINAL-INTERACTING PROTEIN 2"/>
    <property type="match status" value="1"/>
</dbReference>
<name>A0A854Q2K7_CRYNE</name>
<sequence>MPTPRVTRSRSSTPLSVRTGTRSTPQPGSSAHPGSHHKTSDELALEEAASLLHTPTARLRSLGSADIDGLDGGSARALRHKRLNQVREEVEVVRERSRSPQRDEKIVGQSQGPEAEETEEEEEQEVENSQQTPVDGDTDDEDDEASRELMGVSTFSDAGSTQPVEKNQTEEDNVPLSAPLSTGQIFSQPREVEEFEESASESGSETESANSSDSSHSSSESESDSESDSEDDSSDSDSDEDDEKERLLQAARDAAKAKTAASMNEKEKENEVDDEIVLQFDKEEKEAPIPDLAVPKLPRTYLSFPKEGRDQTATSVPSTSAGPSRLPSRSSSSEKTPVPELDDRPYERPSSKREKALQPRKATTSELWASIPTPRADILPQMRKDYRALALANSLDPKRFMKGGSKSEKIPESFAIGTMVETSRQIRDTTLTKDNRYRPGQVVQNIIRDQDMEGYAKRKYGDLQWSKMENGRGRGWKKRAKWQ</sequence>
<evidence type="ECO:0000313" key="6">
    <source>
        <dbReference type="Proteomes" id="UP000199727"/>
    </source>
</evidence>
<evidence type="ECO:0000256" key="2">
    <source>
        <dbReference type="ARBA" id="ARBA00023242"/>
    </source>
</evidence>
<feature type="compositionally biased region" description="Polar residues" evidence="3">
    <location>
        <begin position="153"/>
        <end position="166"/>
    </location>
</feature>
<evidence type="ECO:0000256" key="1">
    <source>
        <dbReference type="ARBA" id="ARBA00004604"/>
    </source>
</evidence>
<dbReference type="InterPro" id="IPR014810">
    <property type="entry name" value="Fcf2_C"/>
</dbReference>
<feature type="region of interest" description="Disordered" evidence="3">
    <location>
        <begin position="1"/>
        <end position="47"/>
    </location>
</feature>
<proteinExistence type="predicted"/>
<reference evidence="5 6" key="1">
    <citation type="submission" date="2017-06" db="EMBL/GenBank/DDBJ databases">
        <title>Global population genomics of the pathogenic fungus Cryptococcus neoformans var. grubii.</title>
        <authorList>
            <person name="Cuomo C."/>
            <person name="Litvintseva A."/>
            <person name="Chen Y."/>
            <person name="Young S."/>
            <person name="Zeng Q."/>
            <person name="Chapman S."/>
            <person name="Gujja S."/>
            <person name="Saif S."/>
            <person name="Birren B."/>
        </authorList>
    </citation>
    <scope>NUCLEOTIDE SEQUENCE [LARGE SCALE GENOMIC DNA]</scope>
    <source>
        <strain evidence="5 6">Tu259-1</strain>
    </source>
</reference>
<keyword evidence="2" id="KW-0539">Nucleus</keyword>
<dbReference type="GO" id="GO:0003723">
    <property type="term" value="F:RNA binding"/>
    <property type="evidence" value="ECO:0007669"/>
    <property type="project" value="TreeGrafter"/>
</dbReference>
<dbReference type="InterPro" id="IPR039883">
    <property type="entry name" value="Fcf2/DNTTIP2"/>
</dbReference>
<evidence type="ECO:0000313" key="5">
    <source>
        <dbReference type="EMBL" id="OXG10744.1"/>
    </source>
</evidence>
<feature type="compositionally biased region" description="Basic and acidic residues" evidence="3">
    <location>
        <begin position="85"/>
        <end position="106"/>
    </location>
</feature>
<feature type="compositionally biased region" description="Polar residues" evidence="3">
    <location>
        <begin position="311"/>
        <end position="322"/>
    </location>
</feature>
<protein>
    <submittedName>
        <fullName evidence="5">Nucleolar protein</fullName>
    </submittedName>
</protein>
<feature type="domain" description="Fcf2 pre-rRNA processing C-terminal" evidence="4">
    <location>
        <begin position="361"/>
        <end position="459"/>
    </location>
</feature>
<evidence type="ECO:0000256" key="3">
    <source>
        <dbReference type="SAM" id="MobiDB-lite"/>
    </source>
</evidence>
<dbReference type="GO" id="GO:0006396">
    <property type="term" value="P:RNA processing"/>
    <property type="evidence" value="ECO:0007669"/>
    <property type="project" value="TreeGrafter"/>
</dbReference>
<dbReference type="OrthoDB" id="427886at2759"/>
<feature type="compositionally biased region" description="Acidic residues" evidence="3">
    <location>
        <begin position="221"/>
        <end position="243"/>
    </location>
</feature>
<feature type="compositionally biased region" description="Low complexity" evidence="3">
    <location>
        <begin position="200"/>
        <end position="220"/>
    </location>
</feature>